<name>A0A6J8AQ15_MYTCO</name>
<dbReference type="EC" id="3.1.-.-" evidence="4"/>
<feature type="domain" description="SMB" evidence="3">
    <location>
        <begin position="136"/>
        <end position="178"/>
    </location>
</feature>
<keyword evidence="4" id="KW-0378">Hydrolase</keyword>
<evidence type="ECO:0000313" key="5">
    <source>
        <dbReference type="Proteomes" id="UP000507470"/>
    </source>
</evidence>
<dbReference type="Pfam" id="PF01033">
    <property type="entry name" value="Somatomedin_B"/>
    <property type="match status" value="1"/>
</dbReference>
<evidence type="ECO:0000256" key="2">
    <source>
        <dbReference type="SAM" id="Phobius"/>
    </source>
</evidence>
<dbReference type="Proteomes" id="UP000507470">
    <property type="component" value="Unassembled WGS sequence"/>
</dbReference>
<evidence type="ECO:0000313" key="4">
    <source>
        <dbReference type="EMBL" id="CAC5371750.1"/>
    </source>
</evidence>
<gene>
    <name evidence="4" type="ORF">MCOR_10100</name>
</gene>
<dbReference type="GO" id="GO:0016787">
    <property type="term" value="F:hydrolase activity"/>
    <property type="evidence" value="ECO:0007669"/>
    <property type="project" value="UniProtKB-KW"/>
</dbReference>
<dbReference type="PROSITE" id="PS00524">
    <property type="entry name" value="SMB_1"/>
    <property type="match status" value="1"/>
</dbReference>
<keyword evidence="1" id="KW-1015">Disulfide bond</keyword>
<dbReference type="SUPFAM" id="SSF90188">
    <property type="entry name" value="Somatomedin B domain"/>
    <property type="match status" value="1"/>
</dbReference>
<accession>A0A6J8AQ15</accession>
<feature type="transmembrane region" description="Helical" evidence="2">
    <location>
        <begin position="246"/>
        <end position="269"/>
    </location>
</feature>
<keyword evidence="2" id="KW-1133">Transmembrane helix</keyword>
<dbReference type="InterPro" id="IPR001212">
    <property type="entry name" value="Somatomedin_B_dom"/>
</dbReference>
<dbReference type="AlphaFoldDB" id="A0A6J8AQ15"/>
<keyword evidence="5" id="KW-1185">Reference proteome</keyword>
<dbReference type="PANTHER" id="PTHR22917">
    <property type="entry name" value="HEMOPEXIN DOMAIN-CONTAINING PROTEIN"/>
    <property type="match status" value="1"/>
</dbReference>
<organism evidence="4 5">
    <name type="scientific">Mytilus coruscus</name>
    <name type="common">Sea mussel</name>
    <dbReference type="NCBI Taxonomy" id="42192"/>
    <lineage>
        <taxon>Eukaryota</taxon>
        <taxon>Metazoa</taxon>
        <taxon>Spiralia</taxon>
        <taxon>Lophotrochozoa</taxon>
        <taxon>Mollusca</taxon>
        <taxon>Bivalvia</taxon>
        <taxon>Autobranchia</taxon>
        <taxon>Pteriomorphia</taxon>
        <taxon>Mytilida</taxon>
        <taxon>Mytiloidea</taxon>
        <taxon>Mytilidae</taxon>
        <taxon>Mytilinae</taxon>
        <taxon>Mytilus</taxon>
    </lineage>
</organism>
<dbReference type="PROSITE" id="PS50958">
    <property type="entry name" value="SMB_2"/>
    <property type="match status" value="1"/>
</dbReference>
<evidence type="ECO:0000256" key="1">
    <source>
        <dbReference type="ARBA" id="ARBA00023157"/>
    </source>
</evidence>
<dbReference type="InterPro" id="IPR036024">
    <property type="entry name" value="Somatomedin_B-like_dom_sf"/>
</dbReference>
<proteinExistence type="predicted"/>
<protein>
    <submittedName>
        <fullName evidence="4">ENDOU</fullName>
        <ecNumber evidence="4">3.1.-.-</ecNumber>
    </submittedName>
</protein>
<keyword evidence="2" id="KW-0812">Transmembrane</keyword>
<dbReference type="InterPro" id="IPR051298">
    <property type="entry name" value="Heme_transport/Cell_adhesion"/>
</dbReference>
<dbReference type="PANTHER" id="PTHR22917:SF6">
    <property type="entry name" value="EG:8D8.2 PROTEIN-RELATED"/>
    <property type="match status" value="1"/>
</dbReference>
<dbReference type="EMBL" id="CACVKT020001799">
    <property type="protein sequence ID" value="CAC5371750.1"/>
    <property type="molecule type" value="Genomic_DNA"/>
</dbReference>
<reference evidence="4 5" key="1">
    <citation type="submission" date="2020-06" db="EMBL/GenBank/DDBJ databases">
        <authorList>
            <person name="Li R."/>
            <person name="Bekaert M."/>
        </authorList>
    </citation>
    <scope>NUCLEOTIDE SEQUENCE [LARGE SCALE GENOMIC DNA]</scope>
    <source>
        <strain evidence="5">wild</strain>
    </source>
</reference>
<dbReference type="SMART" id="SM00201">
    <property type="entry name" value="SO"/>
    <property type="match status" value="1"/>
</dbReference>
<keyword evidence="2" id="KW-0472">Membrane</keyword>
<dbReference type="OrthoDB" id="413699at2759"/>
<dbReference type="Gene3D" id="4.10.410.20">
    <property type="match status" value="1"/>
</dbReference>
<sequence length="434" mass="49534">MEVFTLTSNLTIDQKCEIDTLNYAMSSDYCIAKPITDTHKLDNGLDNADYVQLDNVESVKAYDQWQITQEKDTDPTYDHSENIIPRATHIIYDHCSIQKKYYQFLYIKDEFLTQQNKILACKTYRDCCNDYDDFCLKGFCVGRCDQPYDSRPRCQCNTACKQYNNCCDDYNAFCLIVNELGTTNYISSETTFITSVNELGTTNYISSETTFITSDLQDELTSGSITSLSKNTVNSSIRSEESSSGMIFGVTVSLTVVMLIVVLMIAFVYRKIHLREQLLSRPVGNGNRMSKINYHATEDAQEGQYQDIDISNGDYCLAAAVSDDTVNRDRDEDGEATYVRAISGVYDKLNEKDNRKNQTKNQNESASELEGFKIEIYSLTSKPTVNQQKQDNSTKDFDKWITTHAVDTDPTYDHSNNIIHRENLSNYDHFSTQK</sequence>
<evidence type="ECO:0000259" key="3">
    <source>
        <dbReference type="PROSITE" id="PS50958"/>
    </source>
</evidence>